<accession>A0A840PEH8</accession>
<keyword evidence="3" id="KW-1185">Reference proteome</keyword>
<dbReference type="RefSeq" id="WP_185054488.1">
    <property type="nucleotide sequence ID" value="NZ_BAABIX010000038.1"/>
</dbReference>
<evidence type="ECO:0000313" key="3">
    <source>
        <dbReference type="Proteomes" id="UP000578449"/>
    </source>
</evidence>
<comment type="caution">
    <text evidence="2">The sequence shown here is derived from an EMBL/GenBank/DDBJ whole genome shotgun (WGS) entry which is preliminary data.</text>
</comment>
<keyword evidence="1" id="KW-0472">Membrane</keyword>
<organism evidence="2 3">
    <name type="scientific">Thermocatellispora tengchongensis</name>
    <dbReference type="NCBI Taxonomy" id="1073253"/>
    <lineage>
        <taxon>Bacteria</taxon>
        <taxon>Bacillati</taxon>
        <taxon>Actinomycetota</taxon>
        <taxon>Actinomycetes</taxon>
        <taxon>Streptosporangiales</taxon>
        <taxon>Streptosporangiaceae</taxon>
        <taxon>Thermocatellispora</taxon>
    </lineage>
</organism>
<sequence>MSVRARLGAVMVATAGPAGTVVRVLRQAGPGLVGLASVSYGAWLAWPPAGWMTLGALILVDRAYARLSQRREVSI</sequence>
<dbReference type="Proteomes" id="UP000578449">
    <property type="component" value="Unassembled WGS sequence"/>
</dbReference>
<evidence type="ECO:0000256" key="1">
    <source>
        <dbReference type="SAM" id="Phobius"/>
    </source>
</evidence>
<feature type="transmembrane region" description="Helical" evidence="1">
    <location>
        <begin position="42"/>
        <end position="60"/>
    </location>
</feature>
<proteinExistence type="predicted"/>
<evidence type="ECO:0000313" key="2">
    <source>
        <dbReference type="EMBL" id="MBB5137582.1"/>
    </source>
</evidence>
<dbReference type="EMBL" id="JACHGN010000019">
    <property type="protein sequence ID" value="MBB5137582.1"/>
    <property type="molecule type" value="Genomic_DNA"/>
</dbReference>
<protein>
    <submittedName>
        <fullName evidence="2">Uncharacterized protein</fullName>
    </submittedName>
</protein>
<keyword evidence="1" id="KW-1133">Transmembrane helix</keyword>
<keyword evidence="1" id="KW-0812">Transmembrane</keyword>
<gene>
    <name evidence="2" type="ORF">HNP84_007334</name>
</gene>
<dbReference type="AlphaFoldDB" id="A0A840PEH8"/>
<name>A0A840PEH8_9ACTN</name>
<reference evidence="2 3" key="1">
    <citation type="submission" date="2020-08" db="EMBL/GenBank/DDBJ databases">
        <title>Genomic Encyclopedia of Type Strains, Phase IV (KMG-IV): sequencing the most valuable type-strain genomes for metagenomic binning, comparative biology and taxonomic classification.</title>
        <authorList>
            <person name="Goeker M."/>
        </authorList>
    </citation>
    <scope>NUCLEOTIDE SEQUENCE [LARGE SCALE GENOMIC DNA]</scope>
    <source>
        <strain evidence="2 3">DSM 45615</strain>
    </source>
</reference>